<dbReference type="PANTHER" id="PTHR11102:SF147">
    <property type="entry name" value="SEL1L ADAPTOR SUBUNIT OF ERAD E3 UBIQUITIN LIGASE"/>
    <property type="match status" value="1"/>
</dbReference>
<dbReference type="Gene3D" id="1.25.40.10">
    <property type="entry name" value="Tetratricopeptide repeat domain"/>
    <property type="match status" value="1"/>
</dbReference>
<protein>
    <submittedName>
        <fullName evidence="3">Sel1 repeat family protein</fullName>
    </submittedName>
</protein>
<evidence type="ECO:0000313" key="2">
    <source>
        <dbReference type="EMBL" id="AXA33117.1"/>
    </source>
</evidence>
<dbReference type="SUPFAM" id="SSF81901">
    <property type="entry name" value="HCP-like"/>
    <property type="match status" value="1"/>
</dbReference>
<evidence type="ECO:0000313" key="4">
    <source>
        <dbReference type="Proteomes" id="UP000251120"/>
    </source>
</evidence>
<gene>
    <name evidence="2" type="ORF">CDH04_01200</name>
    <name evidence="3" type="ORF">FZC43_01200</name>
</gene>
<keyword evidence="5" id="KW-1185">Reference proteome</keyword>
<feature type="signal peptide" evidence="1">
    <location>
        <begin position="1"/>
        <end position="25"/>
    </location>
</feature>
<evidence type="ECO:0000313" key="3">
    <source>
        <dbReference type="EMBL" id="QIW11346.1"/>
    </source>
</evidence>
<dbReference type="PROSITE" id="PS51257">
    <property type="entry name" value="PROKAR_LIPOPROTEIN"/>
    <property type="match status" value="1"/>
</dbReference>
<dbReference type="Proteomes" id="UP000681131">
    <property type="component" value="Chromosome"/>
</dbReference>
<dbReference type="Proteomes" id="UP000251120">
    <property type="component" value="Chromosome"/>
</dbReference>
<reference evidence="3 5" key="2">
    <citation type="submission" date="2019-08" db="EMBL/GenBank/DDBJ databases">
        <title>Complete genome sequences of Francisella adeliensis (FSC1325 and FSC1326).</title>
        <authorList>
            <person name="Ohrman C."/>
            <person name="Uneklint I."/>
            <person name="Vallesi A."/>
            <person name="Karlsson L."/>
            <person name="Sjodin A."/>
        </authorList>
    </citation>
    <scope>NUCLEOTIDE SEQUENCE [LARGE SCALE GENOMIC DNA]</scope>
    <source>
        <strain evidence="3 5">FSC1325</strain>
    </source>
</reference>
<dbReference type="InterPro" id="IPR011990">
    <property type="entry name" value="TPR-like_helical_dom_sf"/>
</dbReference>
<name>A0A2Z4XW99_9GAMM</name>
<accession>A0A2Z4XW99</accession>
<dbReference type="RefSeq" id="WP_112869291.1">
    <property type="nucleotide sequence ID" value="NZ_CP021781.1"/>
</dbReference>
<dbReference type="InterPro" id="IPR050767">
    <property type="entry name" value="Sel1_AlgK"/>
</dbReference>
<dbReference type="PANTHER" id="PTHR11102">
    <property type="entry name" value="SEL-1-LIKE PROTEIN"/>
    <property type="match status" value="1"/>
</dbReference>
<dbReference type="EMBL" id="CP021781">
    <property type="protein sequence ID" value="AXA33117.1"/>
    <property type="molecule type" value="Genomic_DNA"/>
</dbReference>
<sequence>MKNIRKKIIIITILLGCLSFQISQACISTEYNRAYSKFQHSDYISSAKAFANLYENGCPTSPYFLGIHYAYGLGVKKNTDMAIKYFDIFLAKKNHKQPRRYRANASLALAIIYNSKGDTEKAHKYLEQSAKADNTEAMFFLGRSYIDKDQPYYVETNRKEAFLWLNKAASYGNVKAMKLIYENSLYIKKT</sequence>
<dbReference type="AlphaFoldDB" id="A0A2Z4XW99"/>
<organism evidence="2 4">
    <name type="scientific">Francisella adeliensis</name>
    <dbReference type="NCBI Taxonomy" id="2007306"/>
    <lineage>
        <taxon>Bacteria</taxon>
        <taxon>Pseudomonadati</taxon>
        <taxon>Pseudomonadota</taxon>
        <taxon>Gammaproteobacteria</taxon>
        <taxon>Thiotrichales</taxon>
        <taxon>Francisellaceae</taxon>
        <taxon>Francisella</taxon>
    </lineage>
</organism>
<dbReference type="OrthoDB" id="6114904at2"/>
<dbReference type="GO" id="GO:0036503">
    <property type="term" value="P:ERAD pathway"/>
    <property type="evidence" value="ECO:0007669"/>
    <property type="project" value="TreeGrafter"/>
</dbReference>
<evidence type="ECO:0000313" key="5">
    <source>
        <dbReference type="Proteomes" id="UP000681131"/>
    </source>
</evidence>
<keyword evidence="1" id="KW-0732">Signal</keyword>
<proteinExistence type="predicted"/>
<dbReference type="KEGG" id="fad:CDH04_01200"/>
<dbReference type="SMART" id="SM00671">
    <property type="entry name" value="SEL1"/>
    <property type="match status" value="3"/>
</dbReference>
<dbReference type="EMBL" id="CP043424">
    <property type="protein sequence ID" value="QIW11346.1"/>
    <property type="molecule type" value="Genomic_DNA"/>
</dbReference>
<evidence type="ECO:0000256" key="1">
    <source>
        <dbReference type="SAM" id="SignalP"/>
    </source>
</evidence>
<dbReference type="InterPro" id="IPR006597">
    <property type="entry name" value="Sel1-like"/>
</dbReference>
<dbReference type="Pfam" id="PF08238">
    <property type="entry name" value="Sel1"/>
    <property type="match status" value="3"/>
</dbReference>
<reference evidence="2 4" key="1">
    <citation type="submission" date="2017-06" db="EMBL/GenBank/DDBJ databases">
        <title>Complete genome of Francisella adeliensis.</title>
        <authorList>
            <person name="Vallesi A."/>
            <person name="Sjodin A."/>
        </authorList>
    </citation>
    <scope>NUCLEOTIDE SEQUENCE [LARGE SCALE GENOMIC DNA]</scope>
    <source>
        <strain evidence="2 4">FDC440</strain>
    </source>
</reference>
<feature type="chain" id="PRO_5016406343" evidence="1">
    <location>
        <begin position="26"/>
        <end position="190"/>
    </location>
</feature>